<evidence type="ECO:0000256" key="1">
    <source>
        <dbReference type="SAM" id="MobiDB-lite"/>
    </source>
</evidence>
<gene>
    <name evidence="2" type="ORF">A3E73_00750</name>
</gene>
<name>A0A1F5DPG9_9BACT</name>
<reference evidence="2 3" key="1">
    <citation type="journal article" date="2016" name="Nat. Commun.">
        <title>Thousands of microbial genomes shed light on interconnected biogeochemical processes in an aquifer system.</title>
        <authorList>
            <person name="Anantharaman K."/>
            <person name="Brown C.T."/>
            <person name="Hug L.A."/>
            <person name="Sharon I."/>
            <person name="Castelle C.J."/>
            <person name="Probst A.J."/>
            <person name="Thomas B.C."/>
            <person name="Singh A."/>
            <person name="Wilkins M.J."/>
            <person name="Karaoz U."/>
            <person name="Brodie E.L."/>
            <person name="Williams K.H."/>
            <person name="Hubbard S.S."/>
            <person name="Banfield J.F."/>
        </authorList>
    </citation>
    <scope>NUCLEOTIDE SEQUENCE [LARGE SCALE GENOMIC DNA]</scope>
</reference>
<dbReference type="AlphaFoldDB" id="A0A1F5DPG9"/>
<evidence type="ECO:0000313" key="3">
    <source>
        <dbReference type="Proteomes" id="UP000176791"/>
    </source>
</evidence>
<sequence>MPETASYSTELQAVVKDIQEYGNPDTYFGFNLADIKYLTGNREEGSGGTIILGLTERREDNTLEDDLAILDRACGAGHGKETNMLKLFRAIAAKDKNASPDYFQAVAYVAFPEDSTLRDAFREIMLVEGGWGAQEKILEKFSLGVLTARALRIMTWLKEQPDFDKTNDLSDYYQTASEAGKIPAGDIERMPKDWGEEEKLAEIITIKDTDGKVITDSQGQRLEFDRKEENGETRLTLIREVVPVDDFDPETNYSFKTFADFQTVLNVIMDRYPVPGNNLIINLRSQDLRVSLNKITNWLLCSSKNSRELEQALSMYPEGVVPATNWGELFERFGWEVKPSSGPPVEEEKPGEVEKSTPDDDIIMF</sequence>
<comment type="caution">
    <text evidence="2">The sequence shown here is derived from an EMBL/GenBank/DDBJ whole genome shotgun (WGS) entry which is preliminary data.</text>
</comment>
<feature type="region of interest" description="Disordered" evidence="1">
    <location>
        <begin position="338"/>
        <end position="361"/>
    </location>
</feature>
<feature type="compositionally biased region" description="Basic and acidic residues" evidence="1">
    <location>
        <begin position="346"/>
        <end position="358"/>
    </location>
</feature>
<dbReference type="Proteomes" id="UP000176791">
    <property type="component" value="Unassembled WGS sequence"/>
</dbReference>
<evidence type="ECO:0000313" key="2">
    <source>
        <dbReference type="EMBL" id="OGD56926.1"/>
    </source>
</evidence>
<accession>A0A1F5DPG9</accession>
<dbReference type="STRING" id="1797460.A3E73_00750"/>
<dbReference type="EMBL" id="MEZN01000005">
    <property type="protein sequence ID" value="OGD56926.1"/>
    <property type="molecule type" value="Genomic_DNA"/>
</dbReference>
<protein>
    <submittedName>
        <fullName evidence="2">Uncharacterized protein</fullName>
    </submittedName>
</protein>
<organism evidence="2 3">
    <name type="scientific">Candidatus Beckwithbacteria bacterium RIFCSPHIGHO2_12_FULL_47_17</name>
    <dbReference type="NCBI Taxonomy" id="1797460"/>
    <lineage>
        <taxon>Bacteria</taxon>
        <taxon>Candidatus Beckwithiibacteriota</taxon>
    </lineage>
</organism>
<proteinExistence type="predicted"/>